<dbReference type="AlphaFoldDB" id="F1AG58"/>
<dbReference type="EMBL" id="GU582136">
    <property type="protein sequence ID" value="ADX36416.1"/>
    <property type="molecule type" value="mRNA"/>
</dbReference>
<protein>
    <recommendedName>
        <fullName evidence="3">Secreted protein</fullName>
    </recommendedName>
</protein>
<keyword evidence="1" id="KW-0732">Signal</keyword>
<accession>F1AG58</accession>
<evidence type="ECO:0000313" key="2">
    <source>
        <dbReference type="EMBL" id="ADX36416.1"/>
    </source>
</evidence>
<feature type="chain" id="PRO_5003265759" description="Secreted protein" evidence="1">
    <location>
        <begin position="29"/>
        <end position="90"/>
    </location>
</feature>
<sequence length="90" mass="10645">MFYLSSLRLLRRTLVLVLSSLFFRYPRASTFDIRYNPSLPSSNLFFPPFEFVPRRLLARLTVVVAHNRPNCSLFSFLFCTFSFLLCDYMS</sequence>
<evidence type="ECO:0000256" key="1">
    <source>
        <dbReference type="SAM" id="SignalP"/>
    </source>
</evidence>
<proteinExistence type="evidence at transcript level"/>
<feature type="signal peptide" evidence="1">
    <location>
        <begin position="1"/>
        <end position="28"/>
    </location>
</feature>
<evidence type="ECO:0008006" key="3">
    <source>
        <dbReference type="Google" id="ProtNLM"/>
    </source>
</evidence>
<organism evidence="2">
    <name type="scientific">Brachymyrmex patagonicus</name>
    <dbReference type="NCBI Taxonomy" id="604570"/>
    <lineage>
        <taxon>Eukaryota</taxon>
        <taxon>Metazoa</taxon>
        <taxon>Ecdysozoa</taxon>
        <taxon>Arthropoda</taxon>
        <taxon>Hexapoda</taxon>
        <taxon>Insecta</taxon>
        <taxon>Pterygota</taxon>
        <taxon>Neoptera</taxon>
        <taxon>Endopterygota</taxon>
        <taxon>Hymenoptera</taxon>
        <taxon>Apocrita</taxon>
        <taxon>Aculeata</taxon>
        <taxon>Formicoidea</taxon>
        <taxon>Formicidae</taxon>
        <taxon>Formicinae</taxon>
        <taxon>Brachymyrmex</taxon>
    </lineage>
</organism>
<reference evidence="2" key="1">
    <citation type="submission" date="2010-01" db="EMBL/GenBank/DDBJ databases">
        <title>Molecular cloning and expression analyses in Brachymymex patagonicus.</title>
        <authorList>
            <person name="Zhao L."/>
            <person name="Chen J."/>
        </authorList>
    </citation>
    <scope>NUCLEOTIDE SEQUENCE</scope>
</reference>
<name>F1AG58_9HYME</name>